<protein>
    <submittedName>
        <fullName evidence="1">Uncharacterized protein</fullName>
    </submittedName>
</protein>
<reference evidence="1 2" key="1">
    <citation type="submission" date="2018-10" db="EMBL/GenBank/DDBJ databases">
        <title>Isolation of pseudouridimycin from Streptomyces albus DSM 40763.</title>
        <authorList>
            <person name="Rosenqvist P."/>
            <person name="Metsae-Ketelae M."/>
            <person name="Virta P."/>
        </authorList>
    </citation>
    <scope>NUCLEOTIDE SEQUENCE [LARGE SCALE GENOMIC DNA]</scope>
    <source>
        <strain evidence="1 2">DSM 40763</strain>
    </source>
</reference>
<evidence type="ECO:0000313" key="1">
    <source>
        <dbReference type="EMBL" id="TGG83806.1"/>
    </source>
</evidence>
<dbReference type="Proteomes" id="UP000298111">
    <property type="component" value="Unassembled WGS sequence"/>
</dbReference>
<proteinExistence type="predicted"/>
<name>A0A6C1CDS9_9ACTN</name>
<dbReference type="EMBL" id="RCIY01000054">
    <property type="protein sequence ID" value="TGG83806.1"/>
    <property type="molecule type" value="Genomic_DNA"/>
</dbReference>
<accession>A0A6C1CDS9</accession>
<gene>
    <name evidence="1" type="ORF">D8771_13810</name>
</gene>
<sequence>MIDPDRPEHAHLIKLQRIFFERDAELATYTGDDAEPLREAARQATTEKIAALKESGLIEEHGHFVAGQDLKQATRAAMRG</sequence>
<comment type="caution">
    <text evidence="1">The sequence shown here is derived from an EMBL/GenBank/DDBJ whole genome shotgun (WGS) entry which is preliminary data.</text>
</comment>
<dbReference type="AlphaFoldDB" id="A0A6C1CDS9"/>
<organism evidence="1 2">
    <name type="scientific">Streptomyces albus</name>
    <dbReference type="NCBI Taxonomy" id="1888"/>
    <lineage>
        <taxon>Bacteria</taxon>
        <taxon>Bacillati</taxon>
        <taxon>Actinomycetota</taxon>
        <taxon>Actinomycetes</taxon>
        <taxon>Kitasatosporales</taxon>
        <taxon>Streptomycetaceae</taxon>
        <taxon>Streptomyces</taxon>
    </lineage>
</organism>
<evidence type="ECO:0000313" key="2">
    <source>
        <dbReference type="Proteomes" id="UP000298111"/>
    </source>
</evidence>